<keyword evidence="5" id="KW-0808">Transferase</keyword>
<evidence type="ECO:0000313" key="5">
    <source>
        <dbReference type="EMBL" id="MBZ2386771.1"/>
    </source>
</evidence>
<dbReference type="InterPro" id="IPR015424">
    <property type="entry name" value="PyrdxlP-dep_Trfase"/>
</dbReference>
<comment type="caution">
    <text evidence="5">The sequence shown here is derived from an EMBL/GenBank/DDBJ whole genome shotgun (WGS) entry which is preliminary data.</text>
</comment>
<dbReference type="InterPro" id="IPR001597">
    <property type="entry name" value="ArAA_b-elim_lyase/Thr_aldolase"/>
</dbReference>
<dbReference type="PANTHER" id="PTHR48097:SF5">
    <property type="entry name" value="LOW SPECIFICITY L-THREONINE ALDOLASE"/>
    <property type="match status" value="1"/>
</dbReference>
<dbReference type="RefSeq" id="WP_223419194.1">
    <property type="nucleotide sequence ID" value="NZ_JAIPME010000002.1"/>
</dbReference>
<sequence>MYFFVNDYNSICYPQILDALKEAIDEKNPGYGTDPHSENARKLIKKALGDENVDIYLLPGGTGANIIGAAAGMRQQDSILSANTGHIEGHEAGSIEATGLKIELIEAENGKLTKDSIKKSYQTFTTEYMTVPKKVYISNTTELGTLYKKKELEEIYAYCRANDLYLFIDGARMAAALASEKCDYDLKDLTKLCDIFYLGGTKAGLLFGEALVVVNNELKKDMNNLIKQKGTMLAKGFISGIMWETVFKDQDFYLKGSKKAYQMAKILADCLDKKGYKLAYPFESNQIFVILDDNQLEKWQKIAQFEITGEKEDKKIIRLVTTFRTKEEEIKGFLEEI</sequence>
<evidence type="ECO:0000313" key="6">
    <source>
        <dbReference type="Proteomes" id="UP000734271"/>
    </source>
</evidence>
<evidence type="ECO:0000256" key="1">
    <source>
        <dbReference type="ARBA" id="ARBA00001933"/>
    </source>
</evidence>
<dbReference type="Proteomes" id="UP000734271">
    <property type="component" value="Unassembled WGS sequence"/>
</dbReference>
<feature type="domain" description="Aromatic amino acid beta-eliminating lyase/threonine aldolase" evidence="4">
    <location>
        <begin position="30"/>
        <end position="292"/>
    </location>
</feature>
<keyword evidence="5" id="KW-0032">Aminotransferase</keyword>
<dbReference type="InterPro" id="IPR015422">
    <property type="entry name" value="PyrdxlP-dep_Trfase_small"/>
</dbReference>
<dbReference type="PANTHER" id="PTHR48097">
    <property type="entry name" value="L-THREONINE ALDOLASE-RELATED"/>
    <property type="match status" value="1"/>
</dbReference>
<comment type="similarity">
    <text evidence="2">Belongs to the threonine aldolase family.</text>
</comment>
<dbReference type="Gene3D" id="3.40.640.10">
    <property type="entry name" value="Type I PLP-dependent aspartate aminotransferase-like (Major domain)"/>
    <property type="match status" value="1"/>
</dbReference>
<dbReference type="InterPro" id="IPR015421">
    <property type="entry name" value="PyrdxlP-dep_Trfase_major"/>
</dbReference>
<dbReference type="Pfam" id="PF01212">
    <property type="entry name" value="Beta_elim_lyase"/>
    <property type="match status" value="1"/>
</dbReference>
<dbReference type="SUPFAM" id="SSF53383">
    <property type="entry name" value="PLP-dependent transferases"/>
    <property type="match status" value="1"/>
</dbReference>
<protein>
    <submittedName>
        <fullName evidence="5">Aminotransferase class V-fold PLP-dependent enzyme</fullName>
    </submittedName>
</protein>
<accession>A0ABS7SZ53</accession>
<proteinExistence type="inferred from homology"/>
<keyword evidence="6" id="KW-1185">Reference proteome</keyword>
<comment type="cofactor">
    <cofactor evidence="1">
        <name>pyridoxal 5'-phosphate</name>
        <dbReference type="ChEBI" id="CHEBI:597326"/>
    </cofactor>
</comment>
<dbReference type="EMBL" id="JAIPME010000002">
    <property type="protein sequence ID" value="MBZ2386771.1"/>
    <property type="molecule type" value="Genomic_DNA"/>
</dbReference>
<evidence type="ECO:0000256" key="3">
    <source>
        <dbReference type="ARBA" id="ARBA00022898"/>
    </source>
</evidence>
<name>A0ABS7SZ53_9FIRM</name>
<reference evidence="5 6" key="1">
    <citation type="submission" date="2021-08" db="EMBL/GenBank/DDBJ databases">
        <title>FDA dAtabase for Regulatory Grade micrObial Sequences (FDA-ARGOS): Supporting development and validation of Infectious Disease Dx tests.</title>
        <authorList>
            <person name="Sproer C."/>
            <person name="Gronow S."/>
            <person name="Severitt S."/>
            <person name="Schroder I."/>
            <person name="Tallon L."/>
            <person name="Sadzewicz L."/>
            <person name="Zhao X."/>
            <person name="Boylan J."/>
            <person name="Ott S."/>
            <person name="Bowen H."/>
            <person name="Vavikolanu K."/>
            <person name="Hazen T."/>
            <person name="Aluvathingal J."/>
            <person name="Nadendla S."/>
            <person name="Lowell S."/>
            <person name="Myers T."/>
            <person name="Yan Y."/>
            <person name="Sichtig H."/>
        </authorList>
    </citation>
    <scope>NUCLEOTIDE SEQUENCE [LARGE SCALE GENOMIC DNA]</scope>
    <source>
        <strain evidence="5 6">FDAARGOS_1460</strain>
    </source>
</reference>
<evidence type="ECO:0000259" key="4">
    <source>
        <dbReference type="Pfam" id="PF01212"/>
    </source>
</evidence>
<gene>
    <name evidence="5" type="ORF">K8P03_05695</name>
</gene>
<dbReference type="GO" id="GO:0008483">
    <property type="term" value="F:transaminase activity"/>
    <property type="evidence" value="ECO:0007669"/>
    <property type="project" value="UniProtKB-KW"/>
</dbReference>
<evidence type="ECO:0000256" key="2">
    <source>
        <dbReference type="ARBA" id="ARBA00006966"/>
    </source>
</evidence>
<keyword evidence="3" id="KW-0663">Pyridoxal phosphate</keyword>
<dbReference type="Gene3D" id="3.90.1150.10">
    <property type="entry name" value="Aspartate Aminotransferase, domain 1"/>
    <property type="match status" value="1"/>
</dbReference>
<organism evidence="5 6">
    <name type="scientific">Anaerococcus murdochii</name>
    <dbReference type="NCBI Taxonomy" id="411577"/>
    <lineage>
        <taxon>Bacteria</taxon>
        <taxon>Bacillati</taxon>
        <taxon>Bacillota</taxon>
        <taxon>Tissierellia</taxon>
        <taxon>Tissierellales</taxon>
        <taxon>Peptoniphilaceae</taxon>
        <taxon>Anaerococcus</taxon>
    </lineage>
</organism>